<evidence type="ECO:0000256" key="8">
    <source>
        <dbReference type="ARBA" id="ARBA00022786"/>
    </source>
</evidence>
<dbReference type="EMBL" id="KQ965750">
    <property type="protein sequence ID" value="KXS16833.1"/>
    <property type="molecule type" value="Genomic_DNA"/>
</dbReference>
<name>A0A139AK07_GONPJ</name>
<dbReference type="SUPFAM" id="SSF57850">
    <property type="entry name" value="RING/U-box"/>
    <property type="match status" value="1"/>
</dbReference>
<dbReference type="InterPro" id="IPR013083">
    <property type="entry name" value="Znf_RING/FYVE/PHD"/>
</dbReference>
<evidence type="ECO:0000259" key="15">
    <source>
        <dbReference type="PROSITE" id="PS50089"/>
    </source>
</evidence>
<keyword evidence="6" id="KW-0479">Metal-binding</keyword>
<evidence type="ECO:0000256" key="12">
    <source>
        <dbReference type="PROSITE-ProRule" id="PRU00175"/>
    </source>
</evidence>
<dbReference type="Gene3D" id="3.30.40.10">
    <property type="entry name" value="Zinc/RING finger domain, C3HC4 (zinc finger)"/>
    <property type="match status" value="1"/>
</dbReference>
<keyword evidence="17" id="KW-1185">Reference proteome</keyword>
<evidence type="ECO:0000256" key="2">
    <source>
        <dbReference type="ARBA" id="ARBA00004141"/>
    </source>
</evidence>
<reference evidence="16 17" key="1">
    <citation type="journal article" date="2015" name="Genome Biol. Evol.">
        <title>Phylogenomic analyses indicate that early fungi evolved digesting cell walls of algal ancestors of land plants.</title>
        <authorList>
            <person name="Chang Y."/>
            <person name="Wang S."/>
            <person name="Sekimoto S."/>
            <person name="Aerts A.L."/>
            <person name="Choi C."/>
            <person name="Clum A."/>
            <person name="LaButti K.M."/>
            <person name="Lindquist E.A."/>
            <person name="Yee Ngan C."/>
            <person name="Ohm R.A."/>
            <person name="Salamov A.A."/>
            <person name="Grigoriev I.V."/>
            <person name="Spatafora J.W."/>
            <person name="Berbee M.L."/>
        </authorList>
    </citation>
    <scope>NUCLEOTIDE SEQUENCE [LARGE SCALE GENOMIC DNA]</scope>
    <source>
        <strain evidence="16 17">JEL478</strain>
    </source>
</reference>
<keyword evidence="5 14" id="KW-0812">Transmembrane</keyword>
<evidence type="ECO:0000313" key="16">
    <source>
        <dbReference type="EMBL" id="KXS16833.1"/>
    </source>
</evidence>
<dbReference type="PANTHER" id="PTHR45977:SF4">
    <property type="entry name" value="RING-TYPE DOMAIN-CONTAINING PROTEIN"/>
    <property type="match status" value="1"/>
</dbReference>
<dbReference type="OMA" id="MIRSDVF"/>
<keyword evidence="7 12" id="KW-0863">Zinc-finger</keyword>
<dbReference type="GO" id="GO:0006511">
    <property type="term" value="P:ubiquitin-dependent protein catabolic process"/>
    <property type="evidence" value="ECO:0007669"/>
    <property type="project" value="TreeGrafter"/>
</dbReference>
<organism evidence="16 17">
    <name type="scientific">Gonapodya prolifera (strain JEL478)</name>
    <name type="common">Monoblepharis prolifera</name>
    <dbReference type="NCBI Taxonomy" id="1344416"/>
    <lineage>
        <taxon>Eukaryota</taxon>
        <taxon>Fungi</taxon>
        <taxon>Fungi incertae sedis</taxon>
        <taxon>Chytridiomycota</taxon>
        <taxon>Chytridiomycota incertae sedis</taxon>
        <taxon>Monoblepharidomycetes</taxon>
        <taxon>Monoblepharidales</taxon>
        <taxon>Gonapodyaceae</taxon>
        <taxon>Gonapodya</taxon>
    </lineage>
</organism>
<keyword evidence="9" id="KW-0862">Zinc</keyword>
<feature type="domain" description="RING-type" evidence="15">
    <location>
        <begin position="155"/>
        <end position="197"/>
    </location>
</feature>
<evidence type="ECO:0000256" key="9">
    <source>
        <dbReference type="ARBA" id="ARBA00022833"/>
    </source>
</evidence>
<evidence type="ECO:0000256" key="14">
    <source>
        <dbReference type="SAM" id="Phobius"/>
    </source>
</evidence>
<sequence>MFGLIGISGVFLTFSAVMIIWRIVEWRRIRQEFAQLRKQNPSLYTDILSGNLCAALTRSHPSEQAQVAKRLVHPSVLQTWPVWNWHTTVELHLESGQKKEEEVTATLVSEDQQSDSCQSLNSTCETTSKSTTPPTPNLPVPSTSTSPSDHHAPHCPICLEPYHPGSTLRTIPCGHSYHVSCIDKWLCCRIGQCPVCRNDVAAASGKPHEDLEKIVVVV</sequence>
<dbReference type="AlphaFoldDB" id="A0A139AK07"/>
<proteinExistence type="predicted"/>
<dbReference type="GO" id="GO:0016020">
    <property type="term" value="C:membrane"/>
    <property type="evidence" value="ECO:0007669"/>
    <property type="project" value="UniProtKB-SubCell"/>
</dbReference>
<dbReference type="SMART" id="SM00184">
    <property type="entry name" value="RING"/>
    <property type="match status" value="1"/>
</dbReference>
<feature type="compositionally biased region" description="Low complexity" evidence="13">
    <location>
        <begin position="122"/>
        <end position="132"/>
    </location>
</feature>
<dbReference type="Proteomes" id="UP000070544">
    <property type="component" value="Unassembled WGS sequence"/>
</dbReference>
<protein>
    <recommendedName>
        <fullName evidence="3">RING-type E3 ubiquitin transferase</fullName>
        <ecNumber evidence="3">2.3.2.27</ecNumber>
    </recommendedName>
</protein>
<keyword evidence="4" id="KW-0808">Transferase</keyword>
<keyword evidence="11 14" id="KW-0472">Membrane</keyword>
<feature type="region of interest" description="Disordered" evidence="13">
    <location>
        <begin position="106"/>
        <end position="148"/>
    </location>
</feature>
<dbReference type="GO" id="GO:0061630">
    <property type="term" value="F:ubiquitin protein ligase activity"/>
    <property type="evidence" value="ECO:0007669"/>
    <property type="project" value="UniProtKB-EC"/>
</dbReference>
<keyword evidence="10 14" id="KW-1133">Transmembrane helix</keyword>
<comment type="catalytic activity">
    <reaction evidence="1">
        <text>S-ubiquitinyl-[E2 ubiquitin-conjugating enzyme]-L-cysteine + [acceptor protein]-L-lysine = [E2 ubiquitin-conjugating enzyme]-L-cysteine + N(6)-ubiquitinyl-[acceptor protein]-L-lysine.</text>
        <dbReference type="EC" id="2.3.2.27"/>
    </reaction>
</comment>
<comment type="subcellular location">
    <subcellularLocation>
        <location evidence="2">Membrane</location>
        <topology evidence="2">Multi-pass membrane protein</topology>
    </subcellularLocation>
</comment>
<dbReference type="OrthoDB" id="8062037at2759"/>
<dbReference type="GO" id="GO:0016567">
    <property type="term" value="P:protein ubiquitination"/>
    <property type="evidence" value="ECO:0007669"/>
    <property type="project" value="TreeGrafter"/>
</dbReference>
<dbReference type="GO" id="GO:0008270">
    <property type="term" value="F:zinc ion binding"/>
    <property type="evidence" value="ECO:0007669"/>
    <property type="project" value="UniProtKB-KW"/>
</dbReference>
<evidence type="ECO:0000256" key="5">
    <source>
        <dbReference type="ARBA" id="ARBA00022692"/>
    </source>
</evidence>
<evidence type="ECO:0000256" key="6">
    <source>
        <dbReference type="ARBA" id="ARBA00022723"/>
    </source>
</evidence>
<evidence type="ECO:0000256" key="7">
    <source>
        <dbReference type="ARBA" id="ARBA00022771"/>
    </source>
</evidence>
<dbReference type="InterPro" id="IPR001841">
    <property type="entry name" value="Znf_RING"/>
</dbReference>
<dbReference type="PROSITE" id="PS50089">
    <property type="entry name" value="ZF_RING_2"/>
    <property type="match status" value="1"/>
</dbReference>
<evidence type="ECO:0000256" key="13">
    <source>
        <dbReference type="SAM" id="MobiDB-lite"/>
    </source>
</evidence>
<feature type="compositionally biased region" description="Polar residues" evidence="13">
    <location>
        <begin position="106"/>
        <end position="121"/>
    </location>
</feature>
<keyword evidence="8" id="KW-0833">Ubl conjugation pathway</keyword>
<evidence type="ECO:0000256" key="11">
    <source>
        <dbReference type="ARBA" id="ARBA00023136"/>
    </source>
</evidence>
<evidence type="ECO:0000256" key="1">
    <source>
        <dbReference type="ARBA" id="ARBA00000900"/>
    </source>
</evidence>
<dbReference type="Pfam" id="PF13639">
    <property type="entry name" value="zf-RING_2"/>
    <property type="match status" value="1"/>
</dbReference>
<gene>
    <name evidence="16" type="ORF">M427DRAFT_285875</name>
</gene>
<evidence type="ECO:0000256" key="4">
    <source>
        <dbReference type="ARBA" id="ARBA00022679"/>
    </source>
</evidence>
<dbReference type="EC" id="2.3.2.27" evidence="3"/>
<dbReference type="PANTHER" id="PTHR45977">
    <property type="entry name" value="TARGET OF ERK KINASE MPK-1"/>
    <property type="match status" value="1"/>
</dbReference>
<evidence type="ECO:0000256" key="10">
    <source>
        <dbReference type="ARBA" id="ARBA00022989"/>
    </source>
</evidence>
<feature type="transmembrane region" description="Helical" evidence="14">
    <location>
        <begin position="6"/>
        <end position="24"/>
    </location>
</feature>
<accession>A0A139AK07</accession>
<evidence type="ECO:0000313" key="17">
    <source>
        <dbReference type="Proteomes" id="UP000070544"/>
    </source>
</evidence>
<evidence type="ECO:0000256" key="3">
    <source>
        <dbReference type="ARBA" id="ARBA00012483"/>
    </source>
</evidence>